<gene>
    <name evidence="2" type="ORF">g.39664</name>
</gene>
<protein>
    <submittedName>
        <fullName evidence="2">Uncharacterized protein</fullName>
    </submittedName>
</protein>
<feature type="region of interest" description="Disordered" evidence="1">
    <location>
        <begin position="227"/>
        <end position="450"/>
    </location>
</feature>
<feature type="compositionally biased region" description="Basic and acidic residues" evidence="1">
    <location>
        <begin position="418"/>
        <end position="435"/>
    </location>
</feature>
<feature type="region of interest" description="Disordered" evidence="1">
    <location>
        <begin position="670"/>
        <end position="718"/>
    </location>
</feature>
<feature type="compositionally biased region" description="Basic and acidic residues" evidence="1">
    <location>
        <begin position="590"/>
        <end position="602"/>
    </location>
</feature>
<feature type="compositionally biased region" description="Polar residues" evidence="1">
    <location>
        <begin position="333"/>
        <end position="345"/>
    </location>
</feature>
<sequence>MGDRRVEICPGSGSRKRRQWGSADSSGSSQPAWTDILPSLEVEDGVFIEDVTTESKSPSPSRTRRTTITTTQVLKREIKVPTPPRRAKRQIHQVDDDDDVFVSDVSDMEDDVFIDDNVRASPELSTMPNWAHRTAHSQREPRKVQCKSPAPPRSRWTRSQPSQGSRCVAPPSWTTDEWKIPLTTIEEDVECEPSAWERPPAMVPKLDPSPPMWQRPPPSMIPQMDPMDEPPMDDWRPPPPPPWMLQNIKQAKTCPKKKRRRYLRSKLPRTEDVLPPDPLTYARPLRQTWSSRPEDLPPSPTTRGAPALATWARSPEALPFGCRPRRVWDQRSEPTPLTMSPTTPDSYALPGWAHEREASAGGSPLTIGSPVYEETSPPLSPTTAAGCRPRQVWSSKPRRDDEGSKPTGMMALPSWTREGIRQEIQELERAPRRPEPQTLTPGELQNLPRWASSAGCLPRRVWDRLQEDSYEESPTTVGAPALPDWARENALAGGCKPRQAWSRKPRRDDDDSKPTGMMALPSWASGGIRQEIHDRERSARRPEPQAFTPGLLNLPSWASESETRRRTARRPEPETFPTGLLNLPSWASKTETRRRAPMKPEPETLQARPRKDTPFLQKPFPTAGFQGSQCPRTVTRFPPQTSTMTQMEQERDEFLTHIGDSGVQRFLRFSPQQSTPRTDECPSITTCPGSEQMPSGRRVSLSGRVHRETSPPLGSPGL</sequence>
<feature type="region of interest" description="Disordered" evidence="1">
    <location>
        <begin position="468"/>
        <end position="644"/>
    </location>
</feature>
<feature type="compositionally biased region" description="Basic residues" evidence="1">
    <location>
        <begin position="254"/>
        <end position="267"/>
    </location>
</feature>
<reference evidence="2" key="1">
    <citation type="submission" date="2015-11" db="EMBL/GenBank/DDBJ databases">
        <title>De novo transcriptome assembly of four potential Pierce s Disease insect vectors from Arizona vineyards.</title>
        <authorList>
            <person name="Tassone E.E."/>
        </authorList>
    </citation>
    <scope>NUCLEOTIDE SEQUENCE</scope>
</reference>
<evidence type="ECO:0000256" key="1">
    <source>
        <dbReference type="SAM" id="MobiDB-lite"/>
    </source>
</evidence>
<dbReference type="EMBL" id="GECZ01030231">
    <property type="protein sequence ID" value="JAS39538.1"/>
    <property type="molecule type" value="Transcribed_RNA"/>
</dbReference>
<organism evidence="2">
    <name type="scientific">Cuerna arida</name>
    <dbReference type="NCBI Taxonomy" id="1464854"/>
    <lineage>
        <taxon>Eukaryota</taxon>
        <taxon>Metazoa</taxon>
        <taxon>Ecdysozoa</taxon>
        <taxon>Arthropoda</taxon>
        <taxon>Hexapoda</taxon>
        <taxon>Insecta</taxon>
        <taxon>Pterygota</taxon>
        <taxon>Neoptera</taxon>
        <taxon>Paraneoptera</taxon>
        <taxon>Hemiptera</taxon>
        <taxon>Auchenorrhyncha</taxon>
        <taxon>Membracoidea</taxon>
        <taxon>Cicadellidae</taxon>
        <taxon>Cicadellinae</taxon>
        <taxon>Proconiini</taxon>
        <taxon>Cuerna</taxon>
    </lineage>
</organism>
<feature type="compositionally biased region" description="Basic and acidic residues" evidence="1">
    <location>
        <begin position="530"/>
        <end position="543"/>
    </location>
</feature>
<name>A0A1B6ENN4_9HEMI</name>
<evidence type="ECO:0000313" key="2">
    <source>
        <dbReference type="EMBL" id="JAS39538.1"/>
    </source>
</evidence>
<feature type="region of interest" description="Disordered" evidence="1">
    <location>
        <begin position="1"/>
        <end position="33"/>
    </location>
</feature>
<feature type="region of interest" description="Disordered" evidence="1">
    <location>
        <begin position="192"/>
        <end position="212"/>
    </location>
</feature>
<feature type="compositionally biased region" description="Basic and acidic residues" evidence="1">
    <location>
        <begin position="561"/>
        <end position="573"/>
    </location>
</feature>
<proteinExistence type="predicted"/>
<feature type="compositionally biased region" description="Polar residues" evidence="1">
    <location>
        <begin position="625"/>
        <end position="644"/>
    </location>
</feature>
<feature type="region of interest" description="Disordered" evidence="1">
    <location>
        <begin position="132"/>
        <end position="172"/>
    </location>
</feature>
<accession>A0A1B6ENN4</accession>
<feature type="compositionally biased region" description="Polar residues" evidence="1">
    <location>
        <begin position="22"/>
        <end position="32"/>
    </location>
</feature>
<dbReference type="AlphaFoldDB" id="A0A1B6ENN4"/>
<feature type="compositionally biased region" description="Polar residues" evidence="1">
    <location>
        <begin position="683"/>
        <end position="693"/>
    </location>
</feature>